<reference evidence="3" key="1">
    <citation type="submission" date="2014-02" db="EMBL/GenBank/DDBJ databases">
        <authorList>
            <person name="Genoscope - CEA"/>
        </authorList>
    </citation>
    <scope>NUCLEOTIDE SEQUENCE</scope>
    <source>
        <strain evidence="3">LS3</strain>
    </source>
</reference>
<dbReference type="SMART" id="SM01177">
    <property type="entry name" value="DUF4210"/>
    <property type="match status" value="1"/>
</dbReference>
<proteinExistence type="predicted"/>
<dbReference type="InterPro" id="IPR025261">
    <property type="entry name" value="Atos-like_cons_dom"/>
</dbReference>
<gene>
    <name evidence="3" type="ORF">GNLVRS02_ARAD1D10670g</name>
</gene>
<accession>A0A060TEU0</accession>
<feature type="region of interest" description="Disordered" evidence="1">
    <location>
        <begin position="17"/>
        <end position="65"/>
    </location>
</feature>
<reference evidence="3" key="2">
    <citation type="submission" date="2014-06" db="EMBL/GenBank/DDBJ databases">
        <title>The complete genome of Blastobotrys (Arxula) adeninivorans LS3 - a yeast of biotechnological interest.</title>
        <authorList>
            <person name="Kunze G."/>
            <person name="Gaillardin C."/>
            <person name="Czernicka M."/>
            <person name="Durrens P."/>
            <person name="Martin T."/>
            <person name="Boer E."/>
            <person name="Gabaldon T."/>
            <person name="Cruz J."/>
            <person name="Talla E."/>
            <person name="Marck C."/>
            <person name="Goffeau A."/>
            <person name="Barbe V."/>
            <person name="Baret P."/>
            <person name="Baronian K."/>
            <person name="Beier S."/>
            <person name="Bleykasten C."/>
            <person name="Bode R."/>
            <person name="Casaregola S."/>
            <person name="Despons L."/>
            <person name="Fairhead C."/>
            <person name="Giersberg M."/>
            <person name="Gierski P."/>
            <person name="Hahnel U."/>
            <person name="Hartmann A."/>
            <person name="Jankowska D."/>
            <person name="Jubin C."/>
            <person name="Jung P."/>
            <person name="Lafontaine I."/>
            <person name="Leh-Louis V."/>
            <person name="Lemaire M."/>
            <person name="Marcet-Houben M."/>
            <person name="Mascher M."/>
            <person name="Morel G."/>
            <person name="Richard G.-F."/>
            <person name="Riechen J."/>
            <person name="Sacerdot C."/>
            <person name="Sarkar A."/>
            <person name="Savel G."/>
            <person name="Schacherer J."/>
            <person name="Sherman D."/>
            <person name="Straub M.-L."/>
            <person name="Stein N."/>
            <person name="Thierry A."/>
            <person name="Trautwein-Schult A."/>
            <person name="Westhof E."/>
            <person name="Worch S."/>
            <person name="Dujon B."/>
            <person name="Souciet J.-L."/>
            <person name="Wincker P."/>
            <person name="Scholz U."/>
            <person name="Neuveglise N."/>
        </authorList>
    </citation>
    <scope>NUCLEOTIDE SEQUENCE</scope>
    <source>
        <strain evidence="3">LS3</strain>
    </source>
</reference>
<feature type="domain" description="Atos-like conserved" evidence="2">
    <location>
        <begin position="125"/>
        <end position="190"/>
    </location>
</feature>
<evidence type="ECO:0000259" key="2">
    <source>
        <dbReference type="SMART" id="SM01177"/>
    </source>
</evidence>
<dbReference type="Pfam" id="PF13915">
    <property type="entry name" value="DUF4210"/>
    <property type="match status" value="1"/>
</dbReference>
<sequence>MPERIDTPAITVAQAAEVRAKVTTRPRRRSSLFYSESAYQDSDDKDQAARHFHSPPDKPSKPDLPLCSDCRWDSPFTTPASTAPGSPAVCPPVDTSPGAHQPPVVHAQLANCIPSHVRKCSASSFAGSYEESLLSGRMAANTSSPVPFYAKLGALGRQDKHKKKLNKHLATKFDAIFYDWGDSADGSPYVGSIDLSIHYKDRERPGIPGNSKLGYRIPRKGQIQLIISNLQKTAVKLFLVPYDLSDMDRNQKTVLRQKVYDITDGRQRLIQAIHIPIARPQDSNRYYLHGTVRVVFQNRINDTSSPLPGLKGPSTRVETVQSGFSTLHPLCANCGSVFD</sequence>
<dbReference type="InterPro" id="IPR033473">
    <property type="entry name" value="Atos-like_C"/>
</dbReference>
<dbReference type="InterPro" id="IPR051506">
    <property type="entry name" value="ATOS_Transcription_Regulators"/>
</dbReference>
<protein>
    <submittedName>
        <fullName evidence="3">ARAD1D10670p</fullName>
    </submittedName>
</protein>
<dbReference type="PANTHER" id="PTHR13199:SF11">
    <property type="entry name" value="PROTEIN ATOSSA"/>
    <property type="match status" value="1"/>
</dbReference>
<dbReference type="EMBL" id="HG937694">
    <property type="protein sequence ID" value="CDP37402.1"/>
    <property type="molecule type" value="Genomic_DNA"/>
</dbReference>
<dbReference type="PANTHER" id="PTHR13199">
    <property type="entry name" value="GH03947P"/>
    <property type="match status" value="1"/>
</dbReference>
<feature type="compositionally biased region" description="Basic and acidic residues" evidence="1">
    <location>
        <begin position="45"/>
        <end position="61"/>
    </location>
</feature>
<name>A0A060TEU0_BLAAD</name>
<dbReference type="AlphaFoldDB" id="A0A060TEU0"/>
<evidence type="ECO:0000313" key="3">
    <source>
        <dbReference type="EMBL" id="CDP37402.1"/>
    </source>
</evidence>
<dbReference type="Pfam" id="PF13889">
    <property type="entry name" value="Chromosome_seg"/>
    <property type="match status" value="1"/>
</dbReference>
<organism evidence="3">
    <name type="scientific">Blastobotrys adeninivorans</name>
    <name type="common">Yeast</name>
    <name type="synonym">Arxula adeninivorans</name>
    <dbReference type="NCBI Taxonomy" id="409370"/>
    <lineage>
        <taxon>Eukaryota</taxon>
        <taxon>Fungi</taxon>
        <taxon>Dikarya</taxon>
        <taxon>Ascomycota</taxon>
        <taxon>Saccharomycotina</taxon>
        <taxon>Dipodascomycetes</taxon>
        <taxon>Dipodascales</taxon>
        <taxon>Trichomonascaceae</taxon>
        <taxon>Blastobotrys</taxon>
    </lineage>
</organism>
<evidence type="ECO:0000256" key="1">
    <source>
        <dbReference type="SAM" id="MobiDB-lite"/>
    </source>
</evidence>
<dbReference type="PhylomeDB" id="A0A060TEU0"/>